<evidence type="ECO:0000256" key="2">
    <source>
        <dbReference type="SAM" id="SignalP"/>
    </source>
</evidence>
<proteinExistence type="predicted"/>
<feature type="chain" id="PRO_5035983563" evidence="2">
    <location>
        <begin position="17"/>
        <end position="275"/>
    </location>
</feature>
<feature type="compositionally biased region" description="Basic and acidic residues" evidence="1">
    <location>
        <begin position="121"/>
        <end position="167"/>
    </location>
</feature>
<gene>
    <name evidence="3" type="ORF">EgrG_000622500</name>
</gene>
<dbReference type="WBParaSite" id="EgrG_000622500">
    <property type="protein sequence ID" value="EgrG_000622500"/>
    <property type="gene ID" value="EgrG_000622500"/>
</dbReference>
<name>A0A068WLE1_ECHGR</name>
<evidence type="ECO:0000256" key="1">
    <source>
        <dbReference type="SAM" id="MobiDB-lite"/>
    </source>
</evidence>
<reference evidence="5" key="3">
    <citation type="submission" date="2020-10" db="UniProtKB">
        <authorList>
            <consortium name="WormBaseParasite"/>
        </authorList>
    </citation>
    <scope>IDENTIFICATION</scope>
</reference>
<reference evidence="3" key="2">
    <citation type="submission" date="2014-06" db="EMBL/GenBank/DDBJ databases">
        <authorList>
            <person name="Aslett M."/>
        </authorList>
    </citation>
    <scope>NUCLEOTIDE SEQUENCE</scope>
</reference>
<sequence>MKLLLLTVVAVVATAAYPMHSYHIFMDCYDPICSMNGIYGFHCKNGICSYICSEAGCRQDGLVNRPSMDKSNIIFSGCKDLNCAVNGFYGYGCAGGACHYICSDSGCVDVRRGKLTPKCSSKPDQKKAEKNSKVEKENPKEVDTTNKQSVDNKEMDLKEQASTETKSDAFALVTTAAPDLREEEKEEKKTESTLPTEILTEAPAESKEASGKPNVPDDTISATATAENKVEESEVDKVNSATKTKGAEQSEEDDKSQPAKKSLRKKRLSRRVKRK</sequence>
<accession>A0A068WLE1</accession>
<evidence type="ECO:0000313" key="4">
    <source>
        <dbReference type="Proteomes" id="UP000492820"/>
    </source>
</evidence>
<dbReference type="AlphaFoldDB" id="A0A068WLE1"/>
<feature type="compositionally biased region" description="Basic residues" evidence="1">
    <location>
        <begin position="261"/>
        <end position="275"/>
    </location>
</feature>
<feature type="compositionally biased region" description="Basic and acidic residues" evidence="1">
    <location>
        <begin position="179"/>
        <end position="191"/>
    </location>
</feature>
<protein>
    <submittedName>
        <fullName evidence="3 5">Expressed conserved protein</fullName>
    </submittedName>
</protein>
<feature type="compositionally biased region" description="Basic and acidic residues" evidence="1">
    <location>
        <begin position="228"/>
        <end position="237"/>
    </location>
</feature>
<reference evidence="3 4" key="1">
    <citation type="journal article" date="2013" name="Nature">
        <title>The genomes of four tapeworm species reveal adaptations to parasitism.</title>
        <authorList>
            <person name="Tsai I.J."/>
            <person name="Zarowiecki M."/>
            <person name="Holroyd N."/>
            <person name="Garciarrubio A."/>
            <person name="Sanchez-Flores A."/>
            <person name="Brooks K.L."/>
            <person name="Tracey A."/>
            <person name="Bobes R.J."/>
            <person name="Fragoso G."/>
            <person name="Sciutto E."/>
            <person name="Aslett M."/>
            <person name="Beasley H."/>
            <person name="Bennett H.M."/>
            <person name="Cai J."/>
            <person name="Camicia F."/>
            <person name="Clark R."/>
            <person name="Cucher M."/>
            <person name="De Silva N."/>
            <person name="Day T.A."/>
            <person name="Deplazes P."/>
            <person name="Estrada K."/>
            <person name="Fernandez C."/>
            <person name="Holland P.W."/>
            <person name="Hou J."/>
            <person name="Hu S."/>
            <person name="Huckvale T."/>
            <person name="Hung S.S."/>
            <person name="Kamenetzky L."/>
            <person name="Keane J.A."/>
            <person name="Kiss F."/>
            <person name="Koziol U."/>
            <person name="Lambert O."/>
            <person name="Liu K."/>
            <person name="Luo X."/>
            <person name="Luo Y."/>
            <person name="Macchiaroli N."/>
            <person name="Nichol S."/>
            <person name="Paps J."/>
            <person name="Parkinson J."/>
            <person name="Pouchkina-Stantcheva N."/>
            <person name="Riddiford N."/>
            <person name="Rosenzvit M."/>
            <person name="Salinas G."/>
            <person name="Wasmuth J.D."/>
            <person name="Zamanian M."/>
            <person name="Zheng Y."/>
            <person name="Cai X."/>
            <person name="Soberon X."/>
            <person name="Olson P.D."/>
            <person name="Laclette J.P."/>
            <person name="Brehm K."/>
            <person name="Berriman M."/>
            <person name="Garciarrubio A."/>
            <person name="Bobes R.J."/>
            <person name="Fragoso G."/>
            <person name="Sanchez-Flores A."/>
            <person name="Estrada K."/>
            <person name="Cevallos M.A."/>
            <person name="Morett E."/>
            <person name="Gonzalez V."/>
            <person name="Portillo T."/>
            <person name="Ochoa-Leyva A."/>
            <person name="Jose M.V."/>
            <person name="Sciutto E."/>
            <person name="Landa A."/>
            <person name="Jimenez L."/>
            <person name="Valdes V."/>
            <person name="Carrero J.C."/>
            <person name="Larralde C."/>
            <person name="Morales-Montor J."/>
            <person name="Limon-Lason J."/>
            <person name="Soberon X."/>
            <person name="Laclette J.P."/>
        </authorList>
    </citation>
    <scope>NUCLEOTIDE SEQUENCE [LARGE SCALE GENOMIC DNA]</scope>
</reference>
<evidence type="ECO:0000313" key="3">
    <source>
        <dbReference type="EMBL" id="CDS18440.1"/>
    </source>
</evidence>
<feature type="signal peptide" evidence="2">
    <location>
        <begin position="1"/>
        <end position="16"/>
    </location>
</feature>
<dbReference type="Proteomes" id="UP000492820">
    <property type="component" value="Unassembled WGS sequence"/>
</dbReference>
<keyword evidence="2" id="KW-0732">Signal</keyword>
<dbReference type="EMBL" id="LK028578">
    <property type="protein sequence ID" value="CDS18440.1"/>
    <property type="molecule type" value="Genomic_DNA"/>
</dbReference>
<organism evidence="3">
    <name type="scientific">Echinococcus granulosus</name>
    <name type="common">Hydatid tapeworm</name>
    <dbReference type="NCBI Taxonomy" id="6210"/>
    <lineage>
        <taxon>Eukaryota</taxon>
        <taxon>Metazoa</taxon>
        <taxon>Spiralia</taxon>
        <taxon>Lophotrochozoa</taxon>
        <taxon>Platyhelminthes</taxon>
        <taxon>Cestoda</taxon>
        <taxon>Eucestoda</taxon>
        <taxon>Cyclophyllidea</taxon>
        <taxon>Taeniidae</taxon>
        <taxon>Echinococcus</taxon>
        <taxon>Echinococcus granulosus group</taxon>
    </lineage>
</organism>
<evidence type="ECO:0000313" key="5">
    <source>
        <dbReference type="WBParaSite" id="EgrG_000622500"/>
    </source>
</evidence>
<dbReference type="OrthoDB" id="10039908at2759"/>
<feature type="region of interest" description="Disordered" evidence="1">
    <location>
        <begin position="118"/>
        <end position="275"/>
    </location>
</feature>